<comment type="caution">
    <text evidence="4">The sequence shown here is derived from an EMBL/GenBank/DDBJ whole genome shotgun (WGS) entry which is preliminary data.</text>
</comment>
<protein>
    <recommendedName>
        <fullName evidence="3">Helix-turn-helix type 11 domain-containing protein</fullName>
    </recommendedName>
</protein>
<dbReference type="InterPro" id="IPR036388">
    <property type="entry name" value="WH-like_DNA-bd_sf"/>
</dbReference>
<organism evidence="4 6">
    <name type="scientific">Clostridium neonatale</name>
    <dbReference type="NCBI Taxonomy" id="137838"/>
    <lineage>
        <taxon>Bacteria</taxon>
        <taxon>Bacillati</taxon>
        <taxon>Bacillota</taxon>
        <taxon>Clostridia</taxon>
        <taxon>Eubacteriales</taxon>
        <taxon>Clostridiaceae</taxon>
        <taxon>Clostridium</taxon>
    </lineage>
</organism>
<accession>A0AA86JWG0</accession>
<dbReference type="InterPro" id="IPR050661">
    <property type="entry name" value="BglG_antiterminators"/>
</dbReference>
<dbReference type="InterPro" id="IPR013196">
    <property type="entry name" value="HTH_11"/>
</dbReference>
<reference evidence="5" key="2">
    <citation type="submission" date="2022-10" db="EMBL/GenBank/DDBJ databases">
        <authorList>
            <person name="Aires J."/>
            <person name="Mesa V."/>
        </authorList>
    </citation>
    <scope>NUCLEOTIDE SEQUENCE</scope>
    <source>
        <strain evidence="5">Clostridium neonatale JD116</strain>
    </source>
</reference>
<proteinExistence type="predicted"/>
<name>A0AA86JWG0_9CLOT</name>
<evidence type="ECO:0000313" key="6">
    <source>
        <dbReference type="Proteomes" id="UP000789738"/>
    </source>
</evidence>
<keyword evidence="2" id="KW-0804">Transcription</keyword>
<dbReference type="EMBL" id="CAKJVE010000001">
    <property type="protein sequence ID" value="CAG9701574.1"/>
    <property type="molecule type" value="Genomic_DNA"/>
</dbReference>
<evidence type="ECO:0000256" key="2">
    <source>
        <dbReference type="ARBA" id="ARBA00023163"/>
    </source>
</evidence>
<evidence type="ECO:0000259" key="3">
    <source>
        <dbReference type="Pfam" id="PF08279"/>
    </source>
</evidence>
<dbReference type="Proteomes" id="UP000789738">
    <property type="component" value="Unassembled WGS sequence"/>
</dbReference>
<evidence type="ECO:0000256" key="1">
    <source>
        <dbReference type="ARBA" id="ARBA00023015"/>
    </source>
</evidence>
<dbReference type="EMBL" id="CAMTCP010000253">
    <property type="protein sequence ID" value="CAI3653522.1"/>
    <property type="molecule type" value="Genomic_DNA"/>
</dbReference>
<dbReference type="RefSeq" id="WP_210885727.1">
    <property type="nucleotide sequence ID" value="NZ_CAKJVE010000001.1"/>
</dbReference>
<dbReference type="PANTHER" id="PTHR30185">
    <property type="entry name" value="CRYPTIC BETA-GLUCOSIDE BGL OPERON ANTITERMINATOR"/>
    <property type="match status" value="1"/>
</dbReference>
<evidence type="ECO:0000313" key="5">
    <source>
        <dbReference type="EMBL" id="CAI3653522.1"/>
    </source>
</evidence>
<sequence>MVYINSRCKKILEMLLNAEYYTSLKQITEELGVSKRSIYYDICKLNEWLTYYNVSELEIIRGKGIIISKKDKQKINMIVY</sequence>
<reference evidence="4" key="1">
    <citation type="submission" date="2021-10" db="EMBL/GenBank/DDBJ databases">
        <authorList>
            <person name="Mesa V."/>
        </authorList>
    </citation>
    <scope>NUCLEOTIDE SEQUENCE</scope>
    <source>
        <strain evidence="4">CC3_PB</strain>
    </source>
</reference>
<keyword evidence="1" id="KW-0805">Transcription regulation</keyword>
<feature type="domain" description="Helix-turn-helix type 11" evidence="3">
    <location>
        <begin position="9"/>
        <end position="65"/>
    </location>
</feature>
<dbReference type="Proteomes" id="UP001189143">
    <property type="component" value="Unassembled WGS sequence"/>
</dbReference>
<dbReference type="Gene3D" id="1.10.10.10">
    <property type="entry name" value="Winged helix-like DNA-binding domain superfamily/Winged helix DNA-binding domain"/>
    <property type="match status" value="1"/>
</dbReference>
<dbReference type="PANTHER" id="PTHR30185:SF18">
    <property type="entry name" value="TRANSCRIPTIONAL REGULATOR MTLR"/>
    <property type="match status" value="1"/>
</dbReference>
<gene>
    <name evidence="5" type="ORF">CNEO2_540032</name>
    <name evidence="4" type="ORF">CNEO_10108</name>
</gene>
<dbReference type="AlphaFoldDB" id="A0AA86JWG0"/>
<evidence type="ECO:0000313" key="4">
    <source>
        <dbReference type="EMBL" id="CAG9701574.1"/>
    </source>
</evidence>
<dbReference type="SUPFAM" id="SSF46785">
    <property type="entry name" value="Winged helix' DNA-binding domain"/>
    <property type="match status" value="1"/>
</dbReference>
<dbReference type="InterPro" id="IPR036390">
    <property type="entry name" value="WH_DNA-bd_sf"/>
</dbReference>
<dbReference type="Pfam" id="PF08279">
    <property type="entry name" value="HTH_11"/>
    <property type="match status" value="1"/>
</dbReference>